<evidence type="ECO:0000313" key="2">
    <source>
        <dbReference type="Proteomes" id="UP000325579"/>
    </source>
</evidence>
<keyword evidence="2" id="KW-1185">Reference proteome</keyword>
<dbReference type="RefSeq" id="XP_031944441.1">
    <property type="nucleotide sequence ID" value="XM_032081247.1"/>
</dbReference>
<gene>
    <name evidence="1" type="ORF">BDV37DRAFT_241955</name>
</gene>
<dbReference type="Proteomes" id="UP000325579">
    <property type="component" value="Unassembled WGS sequence"/>
</dbReference>
<accession>A0A5N7DKZ5</accession>
<proteinExistence type="predicted"/>
<name>A0A5N7DKZ5_9EURO</name>
<accession>A0A5N6I8B8</accession>
<dbReference type="GeneID" id="43665938"/>
<dbReference type="OrthoDB" id="10650660at2759"/>
<organism evidence="1 2">
    <name type="scientific">Aspergillus pseudonomiae</name>
    <dbReference type="NCBI Taxonomy" id="1506151"/>
    <lineage>
        <taxon>Eukaryota</taxon>
        <taxon>Fungi</taxon>
        <taxon>Dikarya</taxon>
        <taxon>Ascomycota</taxon>
        <taxon>Pezizomycotina</taxon>
        <taxon>Eurotiomycetes</taxon>
        <taxon>Eurotiomycetidae</taxon>
        <taxon>Eurotiales</taxon>
        <taxon>Aspergillaceae</taxon>
        <taxon>Aspergillus</taxon>
        <taxon>Aspergillus subgen. Circumdati</taxon>
    </lineage>
</organism>
<protein>
    <submittedName>
        <fullName evidence="1">Uncharacterized protein</fullName>
    </submittedName>
</protein>
<reference evidence="1 2" key="1">
    <citation type="submission" date="2019-04" db="EMBL/GenBank/DDBJ databases">
        <authorList>
            <consortium name="DOE Joint Genome Institute"/>
            <person name="Mondo S."/>
            <person name="Kjaerbolling I."/>
            <person name="Vesth T."/>
            <person name="Frisvad J.C."/>
            <person name="Nybo J.L."/>
            <person name="Theobald S."/>
            <person name="Kildgaard S."/>
            <person name="Isbrandt T."/>
            <person name="Kuo A."/>
            <person name="Sato A."/>
            <person name="Lyhne E.K."/>
            <person name="Kogle M.E."/>
            <person name="Wiebenga A."/>
            <person name="Kun R.S."/>
            <person name="Lubbers R.J."/>
            <person name="Makela M.R."/>
            <person name="Barry K."/>
            <person name="Chovatia M."/>
            <person name="Clum A."/>
            <person name="Daum C."/>
            <person name="Haridas S."/>
            <person name="He G."/>
            <person name="LaButti K."/>
            <person name="Lipzen A."/>
            <person name="Riley R."/>
            <person name="Salamov A."/>
            <person name="Simmons B.A."/>
            <person name="Magnuson J.K."/>
            <person name="Henrissat B."/>
            <person name="Mortensen U.H."/>
            <person name="Larsen T.O."/>
            <person name="Devries R.P."/>
            <person name="Grigoriev I.V."/>
            <person name="Machida M."/>
            <person name="Baker S.E."/>
            <person name="Andersen M.R."/>
            <person name="Cantor M.N."/>
            <person name="Hua S.X."/>
        </authorList>
    </citation>
    <scope>NUCLEOTIDE SEQUENCE [LARGE SCALE GENOMIC DNA]</scope>
    <source>
        <strain evidence="1 2">CBS 119388</strain>
    </source>
</reference>
<sequence length="119" mass="13319">MYFADQSSQAKEDLQGPAAEAKAKPFLQPAPDNDTSCMTFDRGSERCVGTRYYCTNDIMKFPYTDEDGSVYKSAAECLVHPRNGLTTHGSIQNMWVQEESGRVFQACPNVSVIILTPWR</sequence>
<dbReference type="AlphaFoldDB" id="A0A5N7DKZ5"/>
<evidence type="ECO:0000313" key="1">
    <source>
        <dbReference type="EMBL" id="KAE8407122.1"/>
    </source>
</evidence>
<dbReference type="EMBL" id="ML736750">
    <property type="protein sequence ID" value="KAE8407122.1"/>
    <property type="molecule type" value="Genomic_DNA"/>
</dbReference>